<dbReference type="EMBL" id="CZKA01000002">
    <property type="protein sequence ID" value="CUR53895.1"/>
    <property type="molecule type" value="Genomic_DNA"/>
</dbReference>
<feature type="transmembrane region" description="Helical" evidence="1">
    <location>
        <begin position="154"/>
        <end position="175"/>
    </location>
</feature>
<accession>A0A2P2BVX7</accession>
<keyword evidence="1" id="KW-1133">Transmembrane helix</keyword>
<evidence type="ECO:0000256" key="1">
    <source>
        <dbReference type="SAM" id="Phobius"/>
    </source>
</evidence>
<keyword evidence="1" id="KW-0812">Transmembrane</keyword>
<proteinExistence type="predicted"/>
<name>A0A2P2BVX7_9ZZZZ</name>
<feature type="transmembrane region" description="Helical" evidence="1">
    <location>
        <begin position="58"/>
        <end position="83"/>
    </location>
</feature>
<keyword evidence="1" id="KW-0472">Membrane</keyword>
<organism evidence="2">
    <name type="scientific">metagenome</name>
    <dbReference type="NCBI Taxonomy" id="256318"/>
    <lineage>
        <taxon>unclassified sequences</taxon>
        <taxon>metagenomes</taxon>
    </lineage>
</organism>
<gene>
    <name evidence="2" type="ORF">NOCA2100028</name>
</gene>
<dbReference type="AlphaFoldDB" id="A0A2P2BVX7"/>
<protein>
    <submittedName>
        <fullName evidence="2">Uncharacterized protein</fullName>
    </submittedName>
</protein>
<feature type="transmembrane region" description="Helical" evidence="1">
    <location>
        <begin position="26"/>
        <end position="46"/>
    </location>
</feature>
<evidence type="ECO:0000313" key="2">
    <source>
        <dbReference type="EMBL" id="CUR53895.1"/>
    </source>
</evidence>
<reference evidence="2" key="1">
    <citation type="submission" date="2015-08" db="EMBL/GenBank/DDBJ databases">
        <authorList>
            <person name="Babu N.S."/>
            <person name="Beckwith C.J."/>
            <person name="Beseler K.G."/>
            <person name="Brison A."/>
            <person name="Carone J.V."/>
            <person name="Caskin T.P."/>
            <person name="Diamond M."/>
            <person name="Durham M.E."/>
            <person name="Foxe J.M."/>
            <person name="Go M."/>
            <person name="Henderson B.A."/>
            <person name="Jones I.B."/>
            <person name="McGettigan J.A."/>
            <person name="Micheletti S.J."/>
            <person name="Nasrallah M.E."/>
            <person name="Ortiz D."/>
            <person name="Piller C.R."/>
            <person name="Privatt S.R."/>
            <person name="Schneider S.L."/>
            <person name="Sharp S."/>
            <person name="Smith T.C."/>
            <person name="Stanton J.D."/>
            <person name="Ullery H.E."/>
            <person name="Wilson R.J."/>
            <person name="Serrano M.G."/>
            <person name="Buck G."/>
            <person name="Lee V."/>
            <person name="Wang Y."/>
            <person name="Carvalho R."/>
            <person name="Voegtly L."/>
            <person name="Shi R."/>
            <person name="Duckworth R."/>
            <person name="Johnson A."/>
            <person name="Loviza R."/>
            <person name="Walstead R."/>
            <person name="Shah Z."/>
            <person name="Kiflezghi M."/>
            <person name="Wade K."/>
            <person name="Ball S.L."/>
            <person name="Bradley K.W."/>
            <person name="Asai D.J."/>
            <person name="Bowman C.A."/>
            <person name="Russell D.A."/>
            <person name="Pope W.H."/>
            <person name="Jacobs-Sera D."/>
            <person name="Hendrix R.W."/>
            <person name="Hatfull G.F."/>
        </authorList>
    </citation>
    <scope>NUCLEOTIDE SEQUENCE</scope>
</reference>
<sequence length="176" mass="17911">MGLALLVVSLVGVVTGWFVTDRRLQMASVLVATLALAAVAGVGLVRTDAAPSDPWPHLFLLATGALVAIGGGGPTTTLVFTLIDGAASTGQRSMAQAGQVLRGGAWIGALERAAVFATLIWGWPEGLAVVLGLKGLGRYPELRSGDSSGIAERFIIGTFTSVLWAAACAGSVLLLL</sequence>